<dbReference type="EMBL" id="JYJA01000039">
    <property type="protein sequence ID" value="KJL40822.1"/>
    <property type="molecule type" value="Genomic_DNA"/>
</dbReference>
<feature type="transmembrane region" description="Helical" evidence="1">
    <location>
        <begin position="152"/>
        <end position="170"/>
    </location>
</feature>
<dbReference type="PATRIC" id="fig|69370.6.peg.3502"/>
<feature type="transmembrane region" description="Helical" evidence="1">
    <location>
        <begin position="123"/>
        <end position="143"/>
    </location>
</feature>
<feature type="transmembrane region" description="Helical" evidence="1">
    <location>
        <begin position="77"/>
        <end position="103"/>
    </location>
</feature>
<organism evidence="2 3">
    <name type="scientific">Microbacterium trichothecenolyticum</name>
    <name type="common">Aureobacterium trichothecenolyticum</name>
    <dbReference type="NCBI Taxonomy" id="69370"/>
    <lineage>
        <taxon>Bacteria</taxon>
        <taxon>Bacillati</taxon>
        <taxon>Actinomycetota</taxon>
        <taxon>Actinomycetes</taxon>
        <taxon>Micrococcales</taxon>
        <taxon>Microbacteriaceae</taxon>
        <taxon>Microbacterium</taxon>
    </lineage>
</organism>
<feature type="transmembrane region" description="Helical" evidence="1">
    <location>
        <begin position="282"/>
        <end position="303"/>
    </location>
</feature>
<name>A0A0M2H359_MICTR</name>
<evidence type="ECO:0000256" key="1">
    <source>
        <dbReference type="SAM" id="Phobius"/>
    </source>
</evidence>
<evidence type="ECO:0000313" key="2">
    <source>
        <dbReference type="EMBL" id="KJL40822.1"/>
    </source>
</evidence>
<comment type="caution">
    <text evidence="2">The sequence shown here is derived from an EMBL/GenBank/DDBJ whole genome shotgun (WGS) entry which is preliminary data.</text>
</comment>
<evidence type="ECO:0000313" key="3">
    <source>
        <dbReference type="Proteomes" id="UP000034098"/>
    </source>
</evidence>
<reference evidence="2 3" key="1">
    <citation type="submission" date="2015-02" db="EMBL/GenBank/DDBJ databases">
        <title>Draft genome sequences of ten Microbacterium spp. with emphasis on heavy metal contaminated environments.</title>
        <authorList>
            <person name="Corretto E."/>
        </authorList>
    </citation>
    <scope>NUCLEOTIDE SEQUENCE [LARGE SCALE GENOMIC DNA]</scope>
    <source>
        <strain evidence="2 3">DSM 8608</strain>
    </source>
</reference>
<protein>
    <recommendedName>
        <fullName evidence="4">O-antigen ligase-like membrane protein</fullName>
    </recommendedName>
</protein>
<dbReference type="Proteomes" id="UP000034098">
    <property type="component" value="Unassembled WGS sequence"/>
</dbReference>
<gene>
    <name evidence="2" type="ORF">RS82_03438</name>
</gene>
<feature type="transmembrane region" description="Helical" evidence="1">
    <location>
        <begin position="351"/>
        <end position="372"/>
    </location>
</feature>
<feature type="transmembrane region" description="Helical" evidence="1">
    <location>
        <begin position="256"/>
        <end position="275"/>
    </location>
</feature>
<sequence>MTVLGVGFAVAVVVAAIARRGVLHVVMLSAAFPTSVAVSIGNNGLPVFYCTAAVGLVASLATGALKGAVHASRPGRSALILFASWSAIVTALSPIVFAGIPVLAPRGGTDSEVSDPSALTHTFSNVAQVLYVVIAVALVLYVASRSVDPMPALRAAVLFAVALNIGRYMAREAGVTWPGDLFDTAVAVRYIDVAYGGAQRFRGMFPEPSQLAAFALTAFVFLALCSYTRRGRAGWTYAGMAGSIFLAAVSTSSTALVAGILIGTILSAAAGARWLQTNRIPVAAAILLPWVLVAVISVGGTVWDYVNNSVDSKLLTTSFANRTAADAFSLGVLTDTWFVGAGLGSNRPSTFVPMLLGTVGIVGMLLYAFFAIAVLARAFQVTAALPAAWAAVALLVSKSVAGPNLSEPWLWLTLAVCAWYAWGKRDQVPAGEVAQLPRVNAA</sequence>
<proteinExistence type="predicted"/>
<feature type="transmembrane region" description="Helical" evidence="1">
    <location>
        <begin position="44"/>
        <end position="65"/>
    </location>
</feature>
<feature type="transmembrane region" description="Helical" evidence="1">
    <location>
        <begin position="210"/>
        <end position="227"/>
    </location>
</feature>
<keyword evidence="3" id="KW-1185">Reference proteome</keyword>
<keyword evidence="1" id="KW-0812">Transmembrane</keyword>
<accession>A0A0M2H359</accession>
<dbReference type="RefSeq" id="WP_045301557.1">
    <property type="nucleotide sequence ID" value="NZ_JYJA01000039.1"/>
</dbReference>
<dbReference type="AlphaFoldDB" id="A0A0M2H359"/>
<keyword evidence="1" id="KW-0472">Membrane</keyword>
<feature type="transmembrane region" description="Helical" evidence="1">
    <location>
        <begin position="234"/>
        <end position="250"/>
    </location>
</feature>
<dbReference type="OrthoDB" id="3078316at2"/>
<evidence type="ECO:0008006" key="4">
    <source>
        <dbReference type="Google" id="ProtNLM"/>
    </source>
</evidence>
<keyword evidence="1" id="KW-1133">Transmembrane helix</keyword>